<organism evidence="2 3">
    <name type="scientific">Steinernema carpocapsae</name>
    <name type="common">Entomopathogenic nematode</name>
    <dbReference type="NCBI Taxonomy" id="34508"/>
    <lineage>
        <taxon>Eukaryota</taxon>
        <taxon>Metazoa</taxon>
        <taxon>Ecdysozoa</taxon>
        <taxon>Nematoda</taxon>
        <taxon>Chromadorea</taxon>
        <taxon>Rhabditida</taxon>
        <taxon>Tylenchina</taxon>
        <taxon>Panagrolaimomorpha</taxon>
        <taxon>Strongyloidoidea</taxon>
        <taxon>Steinernematidae</taxon>
        <taxon>Steinernema</taxon>
    </lineage>
</organism>
<evidence type="ECO:0008006" key="4">
    <source>
        <dbReference type="Google" id="ProtNLM"/>
    </source>
</evidence>
<comment type="caution">
    <text evidence="2">The sequence shown here is derived from an EMBL/GenBank/DDBJ whole genome shotgun (WGS) entry which is preliminary data.</text>
</comment>
<gene>
    <name evidence="2" type="ORF">L596_019351</name>
</gene>
<keyword evidence="3" id="KW-1185">Reference proteome</keyword>
<feature type="chain" id="PRO_5020358755" description="NTR domain-containing protein" evidence="1">
    <location>
        <begin position="24"/>
        <end position="73"/>
    </location>
</feature>
<reference evidence="2 3" key="2">
    <citation type="journal article" date="2019" name="G3 (Bethesda)">
        <title>Hybrid Assembly of the Genome of the Entomopathogenic Nematode Steinernema carpocapsae Identifies the X-Chromosome.</title>
        <authorList>
            <person name="Serra L."/>
            <person name="Macchietto M."/>
            <person name="Macias-Munoz A."/>
            <person name="McGill C.J."/>
            <person name="Rodriguez I.M."/>
            <person name="Rodriguez B."/>
            <person name="Murad R."/>
            <person name="Mortazavi A."/>
        </authorList>
    </citation>
    <scope>NUCLEOTIDE SEQUENCE [LARGE SCALE GENOMIC DNA]</scope>
    <source>
        <strain evidence="2 3">ALL</strain>
    </source>
</reference>
<keyword evidence="1" id="KW-0732">Signal</keyword>
<evidence type="ECO:0000313" key="2">
    <source>
        <dbReference type="EMBL" id="TKR71813.1"/>
    </source>
</evidence>
<dbReference type="EMBL" id="AZBU02000006">
    <property type="protein sequence ID" value="TKR71813.1"/>
    <property type="molecule type" value="Genomic_DNA"/>
</dbReference>
<dbReference type="AlphaFoldDB" id="A0A4U5MR61"/>
<sequence>MFHFLRIWISWQLLLFCVLVTTAEVVSFEDCVCESRSPKELFCSDNMVGLFKVLKKSKDLPYSLFDQQISSSC</sequence>
<evidence type="ECO:0000313" key="3">
    <source>
        <dbReference type="Proteomes" id="UP000298663"/>
    </source>
</evidence>
<reference evidence="2 3" key="1">
    <citation type="journal article" date="2015" name="Genome Biol.">
        <title>Comparative genomics of Steinernema reveals deeply conserved gene regulatory networks.</title>
        <authorList>
            <person name="Dillman A.R."/>
            <person name="Macchietto M."/>
            <person name="Porter C.F."/>
            <person name="Rogers A."/>
            <person name="Williams B."/>
            <person name="Antoshechkin I."/>
            <person name="Lee M.M."/>
            <person name="Goodwin Z."/>
            <person name="Lu X."/>
            <person name="Lewis E.E."/>
            <person name="Goodrich-Blair H."/>
            <person name="Stock S.P."/>
            <person name="Adams B.J."/>
            <person name="Sternberg P.W."/>
            <person name="Mortazavi A."/>
        </authorList>
    </citation>
    <scope>NUCLEOTIDE SEQUENCE [LARGE SCALE GENOMIC DNA]</scope>
    <source>
        <strain evidence="2 3">ALL</strain>
    </source>
</reference>
<evidence type="ECO:0000256" key="1">
    <source>
        <dbReference type="SAM" id="SignalP"/>
    </source>
</evidence>
<protein>
    <recommendedName>
        <fullName evidence="4">NTR domain-containing protein</fullName>
    </recommendedName>
</protein>
<dbReference type="Proteomes" id="UP000298663">
    <property type="component" value="Unassembled WGS sequence"/>
</dbReference>
<accession>A0A4U5MR61</accession>
<proteinExistence type="predicted"/>
<name>A0A4U5MR61_STECR</name>
<feature type="signal peptide" evidence="1">
    <location>
        <begin position="1"/>
        <end position="23"/>
    </location>
</feature>